<evidence type="ECO:0000313" key="5">
    <source>
        <dbReference type="EMBL" id="KAF5347180.1"/>
    </source>
</evidence>
<feature type="transmembrane region" description="Helical" evidence="4">
    <location>
        <begin position="16"/>
        <end position="37"/>
    </location>
</feature>
<keyword evidence="4" id="KW-0812">Transmembrane</keyword>
<comment type="caution">
    <text evidence="5">The sequence shown here is derived from an EMBL/GenBank/DDBJ whole genome shotgun (WGS) entry which is preliminary data.</text>
</comment>
<dbReference type="OrthoDB" id="3687641at2759"/>
<dbReference type="GO" id="GO:0043386">
    <property type="term" value="P:mycotoxin biosynthetic process"/>
    <property type="evidence" value="ECO:0007669"/>
    <property type="project" value="InterPro"/>
</dbReference>
<dbReference type="PANTHER" id="PTHR33365">
    <property type="entry name" value="YALI0B05434P"/>
    <property type="match status" value="1"/>
</dbReference>
<dbReference type="GO" id="GO:0016491">
    <property type="term" value="F:oxidoreductase activity"/>
    <property type="evidence" value="ECO:0007669"/>
    <property type="project" value="UniProtKB-KW"/>
</dbReference>
<dbReference type="PANTHER" id="PTHR33365:SF11">
    <property type="entry name" value="TAT PATHWAY SIGNAL SEQUENCE"/>
    <property type="match status" value="1"/>
</dbReference>
<protein>
    <recommendedName>
        <fullName evidence="7">Oxidase ustYa</fullName>
    </recommendedName>
</protein>
<organism evidence="5 6">
    <name type="scientific">Tetrapyrgos nigripes</name>
    <dbReference type="NCBI Taxonomy" id="182062"/>
    <lineage>
        <taxon>Eukaryota</taxon>
        <taxon>Fungi</taxon>
        <taxon>Dikarya</taxon>
        <taxon>Basidiomycota</taxon>
        <taxon>Agaricomycotina</taxon>
        <taxon>Agaricomycetes</taxon>
        <taxon>Agaricomycetidae</taxon>
        <taxon>Agaricales</taxon>
        <taxon>Marasmiineae</taxon>
        <taxon>Marasmiaceae</taxon>
        <taxon>Tetrapyrgos</taxon>
    </lineage>
</organism>
<dbReference type="Pfam" id="PF11807">
    <property type="entry name" value="UstYa"/>
    <property type="match status" value="1"/>
</dbReference>
<keyword evidence="4" id="KW-0472">Membrane</keyword>
<dbReference type="Proteomes" id="UP000559256">
    <property type="component" value="Unassembled WGS sequence"/>
</dbReference>
<evidence type="ECO:0008006" key="7">
    <source>
        <dbReference type="Google" id="ProtNLM"/>
    </source>
</evidence>
<keyword evidence="2" id="KW-0560">Oxidoreductase</keyword>
<sequence>MPLTASSRLPYSYRAFTFPIIGAVLGLSLLVNLVAVVQQVSFLTPSSRSYTYIGDDHPREAPIKLRLASLALSDDPEHYFLEGNQAVAEWNALHPEGQGNVFLGDPEREEQTPYQISMFHQLQCLNHLRSVYIHGNDQPARTEHCVNHLLQGLMCGSDMTLEEGGMGTRHEDGSVKAPANNNTHTCKDWSQLYDFAAENRRSWNDEQLEKEAELSRGTLFADLDR</sequence>
<evidence type="ECO:0000256" key="4">
    <source>
        <dbReference type="SAM" id="Phobius"/>
    </source>
</evidence>
<keyword evidence="4" id="KW-1133">Transmembrane helix</keyword>
<dbReference type="AlphaFoldDB" id="A0A8H5CSN5"/>
<dbReference type="EMBL" id="JAACJM010000096">
    <property type="protein sequence ID" value="KAF5347180.1"/>
    <property type="molecule type" value="Genomic_DNA"/>
</dbReference>
<evidence type="ECO:0000256" key="2">
    <source>
        <dbReference type="ARBA" id="ARBA00023002"/>
    </source>
</evidence>
<name>A0A8H5CSN5_9AGAR</name>
<evidence type="ECO:0000256" key="1">
    <source>
        <dbReference type="ARBA" id="ARBA00004685"/>
    </source>
</evidence>
<comment type="pathway">
    <text evidence="1">Mycotoxin biosynthesis.</text>
</comment>
<evidence type="ECO:0000313" key="6">
    <source>
        <dbReference type="Proteomes" id="UP000559256"/>
    </source>
</evidence>
<gene>
    <name evidence="5" type="ORF">D9758_011054</name>
</gene>
<reference evidence="5 6" key="1">
    <citation type="journal article" date="2020" name="ISME J.">
        <title>Uncovering the hidden diversity of litter-decomposition mechanisms in mushroom-forming fungi.</title>
        <authorList>
            <person name="Floudas D."/>
            <person name="Bentzer J."/>
            <person name="Ahren D."/>
            <person name="Johansson T."/>
            <person name="Persson P."/>
            <person name="Tunlid A."/>
        </authorList>
    </citation>
    <scope>NUCLEOTIDE SEQUENCE [LARGE SCALE GENOMIC DNA]</scope>
    <source>
        <strain evidence="5 6">CBS 291.85</strain>
    </source>
</reference>
<proteinExistence type="inferred from homology"/>
<accession>A0A8H5CSN5</accession>
<evidence type="ECO:0000256" key="3">
    <source>
        <dbReference type="ARBA" id="ARBA00035112"/>
    </source>
</evidence>
<dbReference type="InterPro" id="IPR021765">
    <property type="entry name" value="UstYa-like"/>
</dbReference>
<comment type="similarity">
    <text evidence="3">Belongs to the ustYa family.</text>
</comment>
<keyword evidence="6" id="KW-1185">Reference proteome</keyword>